<dbReference type="EMBL" id="JAATJD010000001">
    <property type="protein sequence ID" value="NJB72939.1"/>
    <property type="molecule type" value="Genomic_DNA"/>
</dbReference>
<protein>
    <submittedName>
        <fullName evidence="1">Uncharacterized protein</fullName>
    </submittedName>
</protein>
<organism evidence="1 2">
    <name type="scientific">Thalassospira tepidiphila</name>
    <dbReference type="NCBI Taxonomy" id="393657"/>
    <lineage>
        <taxon>Bacteria</taxon>
        <taxon>Pseudomonadati</taxon>
        <taxon>Pseudomonadota</taxon>
        <taxon>Alphaproteobacteria</taxon>
        <taxon>Rhodospirillales</taxon>
        <taxon>Thalassospiraceae</taxon>
        <taxon>Thalassospira</taxon>
    </lineage>
</organism>
<proteinExistence type="predicted"/>
<accession>A0ABX0WUE9</accession>
<sequence length="32" mass="3648">MRNKPEGVALDVGENWTYRLRIVGFVDRLAAT</sequence>
<dbReference type="Proteomes" id="UP000556869">
    <property type="component" value="Unassembled WGS sequence"/>
</dbReference>
<evidence type="ECO:0000313" key="1">
    <source>
        <dbReference type="EMBL" id="NJB72939.1"/>
    </source>
</evidence>
<keyword evidence="2" id="KW-1185">Reference proteome</keyword>
<comment type="caution">
    <text evidence="1">The sequence shown here is derived from an EMBL/GenBank/DDBJ whole genome shotgun (WGS) entry which is preliminary data.</text>
</comment>
<name>A0ABX0WUE9_9PROT</name>
<gene>
    <name evidence="1" type="ORF">GGR96_000011</name>
</gene>
<reference evidence="1 2" key="1">
    <citation type="submission" date="2020-03" db="EMBL/GenBank/DDBJ databases">
        <title>Genomic Encyclopedia of Type Strains, Phase IV (KMG-IV): sequencing the most valuable type-strain genomes for metagenomic binning, comparative biology and taxonomic classification.</title>
        <authorList>
            <person name="Goeker M."/>
        </authorList>
    </citation>
    <scope>NUCLEOTIDE SEQUENCE [LARGE SCALE GENOMIC DNA]</scope>
    <source>
        <strain evidence="1 2">DSM 18888</strain>
    </source>
</reference>
<evidence type="ECO:0000313" key="2">
    <source>
        <dbReference type="Proteomes" id="UP000556869"/>
    </source>
</evidence>